<protein>
    <submittedName>
        <fullName evidence="1">Uncharacterized protein</fullName>
    </submittedName>
</protein>
<dbReference type="AlphaFoldDB" id="G2XQW9"/>
<accession>G2XQW9</accession>
<dbReference type="EMBL" id="FQ790254">
    <property type="protein sequence ID" value="CCD33656.1"/>
    <property type="molecule type" value="Genomic_DNA"/>
</dbReference>
<organism evidence="1 2">
    <name type="scientific">Botryotinia fuckeliana (strain T4)</name>
    <name type="common">Noble rot fungus</name>
    <name type="synonym">Botrytis cinerea</name>
    <dbReference type="NCBI Taxonomy" id="999810"/>
    <lineage>
        <taxon>Eukaryota</taxon>
        <taxon>Fungi</taxon>
        <taxon>Dikarya</taxon>
        <taxon>Ascomycota</taxon>
        <taxon>Pezizomycotina</taxon>
        <taxon>Leotiomycetes</taxon>
        <taxon>Helotiales</taxon>
        <taxon>Sclerotiniaceae</taxon>
        <taxon>Botrytis</taxon>
    </lineage>
</organism>
<dbReference type="HOGENOM" id="CLU_2830888_0_0_1"/>
<gene>
    <name evidence="1" type="ORF">BofuT4_uP068020.1</name>
</gene>
<dbReference type="InParanoid" id="G2XQW9"/>
<proteinExistence type="predicted"/>
<evidence type="ECO:0000313" key="2">
    <source>
        <dbReference type="Proteomes" id="UP000008177"/>
    </source>
</evidence>
<reference evidence="2" key="1">
    <citation type="journal article" date="2011" name="PLoS Genet.">
        <title>Genomic analysis of the necrotrophic fungal pathogens Sclerotinia sclerotiorum and Botrytis cinerea.</title>
        <authorList>
            <person name="Amselem J."/>
            <person name="Cuomo C.A."/>
            <person name="van Kan J.A."/>
            <person name="Viaud M."/>
            <person name="Benito E.P."/>
            <person name="Couloux A."/>
            <person name="Coutinho P.M."/>
            <person name="de Vries R.P."/>
            <person name="Dyer P.S."/>
            <person name="Fillinger S."/>
            <person name="Fournier E."/>
            <person name="Gout L."/>
            <person name="Hahn M."/>
            <person name="Kohn L."/>
            <person name="Lapalu N."/>
            <person name="Plummer K.M."/>
            <person name="Pradier J.M."/>
            <person name="Quevillon E."/>
            <person name="Sharon A."/>
            <person name="Simon A."/>
            <person name="ten Have A."/>
            <person name="Tudzynski B."/>
            <person name="Tudzynski P."/>
            <person name="Wincker P."/>
            <person name="Andrew M."/>
            <person name="Anthouard V."/>
            <person name="Beever R.E."/>
            <person name="Beffa R."/>
            <person name="Benoit I."/>
            <person name="Bouzid O."/>
            <person name="Brault B."/>
            <person name="Chen Z."/>
            <person name="Choquer M."/>
            <person name="Collemare J."/>
            <person name="Cotton P."/>
            <person name="Danchin E.G."/>
            <person name="Da Silva C."/>
            <person name="Gautier A."/>
            <person name="Giraud C."/>
            <person name="Giraud T."/>
            <person name="Gonzalez C."/>
            <person name="Grossetete S."/>
            <person name="Guldener U."/>
            <person name="Henrissat B."/>
            <person name="Howlett B.J."/>
            <person name="Kodira C."/>
            <person name="Kretschmer M."/>
            <person name="Lappartient A."/>
            <person name="Leroch M."/>
            <person name="Levis C."/>
            <person name="Mauceli E."/>
            <person name="Neuveglise C."/>
            <person name="Oeser B."/>
            <person name="Pearson M."/>
            <person name="Poulain J."/>
            <person name="Poussereau N."/>
            <person name="Quesneville H."/>
            <person name="Rascle C."/>
            <person name="Schumacher J."/>
            <person name="Segurens B."/>
            <person name="Sexton A."/>
            <person name="Silva E."/>
            <person name="Sirven C."/>
            <person name="Soanes D.M."/>
            <person name="Talbot N.J."/>
            <person name="Templeton M."/>
            <person name="Yandava C."/>
            <person name="Yarden O."/>
            <person name="Zeng Q."/>
            <person name="Rollins J.A."/>
            <person name="Lebrun M.H."/>
            <person name="Dickman M."/>
        </authorList>
    </citation>
    <scope>NUCLEOTIDE SEQUENCE [LARGE SCALE GENOMIC DNA]</scope>
    <source>
        <strain evidence="2">T4</strain>
    </source>
</reference>
<sequence length="66" mass="7704">MPRYWRLLHTIRRSDEHATATATTILALISSHRHLRKVYDSTREDIGTLPAFCTTKRPMFIQHARG</sequence>
<dbReference type="Proteomes" id="UP000008177">
    <property type="component" value="Unplaced contigs"/>
</dbReference>
<evidence type="ECO:0000313" key="1">
    <source>
        <dbReference type="EMBL" id="CCD33656.1"/>
    </source>
</evidence>
<name>G2XQW9_BOTF4</name>